<evidence type="ECO:0000313" key="5">
    <source>
        <dbReference type="Proteomes" id="UP000245217"/>
    </source>
</evidence>
<evidence type="ECO:0000313" key="4">
    <source>
        <dbReference type="Proteomes" id="UP000245059"/>
    </source>
</evidence>
<dbReference type="Pfam" id="PF03843">
    <property type="entry name" value="Slp"/>
    <property type="match status" value="1"/>
</dbReference>
<evidence type="ECO:0000256" key="1">
    <source>
        <dbReference type="SAM" id="Phobius"/>
    </source>
</evidence>
<dbReference type="Proteomes" id="UP000245059">
    <property type="component" value="Unassembled WGS sequence"/>
</dbReference>
<name>A0A2U2AR82_9GAMM</name>
<dbReference type="PANTHER" id="PTHR37530">
    <property type="entry name" value="OUTER MEMBRANE PROTEIN SLP"/>
    <property type="match status" value="1"/>
</dbReference>
<feature type="transmembrane region" description="Helical" evidence="1">
    <location>
        <begin position="27"/>
        <end position="47"/>
    </location>
</feature>
<accession>A0A2U2AR82</accession>
<proteinExistence type="predicted"/>
<organism evidence="2 4">
    <name type="scientific">Ignatzschineria cameli</name>
    <dbReference type="NCBI Taxonomy" id="2182793"/>
    <lineage>
        <taxon>Bacteria</taxon>
        <taxon>Pseudomonadati</taxon>
        <taxon>Pseudomonadota</taxon>
        <taxon>Gammaproteobacteria</taxon>
        <taxon>Cardiobacteriales</taxon>
        <taxon>Ignatzschineriaceae</taxon>
        <taxon>Ignatzschineria</taxon>
    </lineage>
</organism>
<keyword evidence="1" id="KW-0472">Membrane</keyword>
<keyword evidence="1" id="KW-0812">Transmembrane</keyword>
<comment type="caution">
    <text evidence="2">The sequence shown here is derived from an EMBL/GenBank/DDBJ whole genome shotgun (WGS) entry which is preliminary data.</text>
</comment>
<reference evidence="4 5" key="2">
    <citation type="submission" date="2018-05" db="EMBL/GenBank/DDBJ databases">
        <title>Ignatzschineria dubaiensis sp. nov., isolated from necrotic foot tissues of dromedaries (Camelus dromedarius) and associated maggots in Dubai, United Arab Emirates.</title>
        <authorList>
            <person name="Tsang C.C."/>
            <person name="Tang J.Y.M."/>
            <person name="Fong J.Y.H."/>
            <person name="Kinne J."/>
            <person name="Lee H.H."/>
            <person name="Joseph M."/>
            <person name="Jose S."/>
            <person name="Schuster R.K."/>
            <person name="Tang Y."/>
            <person name="Sivakumar S."/>
            <person name="Chen J.H.K."/>
            <person name="Teng J.L.L."/>
            <person name="Lau S.K.P."/>
            <person name="Wernery U."/>
            <person name="Woo P.C.Y."/>
        </authorList>
    </citation>
    <scope>NUCLEOTIDE SEQUENCE [LARGE SCALE GENOMIC DNA]</scope>
    <source>
        <strain evidence="4">UAE-HKU57</strain>
        <strain evidence="5">UAE-HKU58</strain>
    </source>
</reference>
<dbReference type="EMBL" id="QEWW01000003">
    <property type="protein sequence ID" value="PWD86373.1"/>
    <property type="molecule type" value="Genomic_DNA"/>
</dbReference>
<evidence type="ECO:0000313" key="2">
    <source>
        <dbReference type="EMBL" id="PWD86373.1"/>
    </source>
</evidence>
<sequence length="210" mass="23646">MVECPRSKMGDGKRSLLKREGVKMKKLLKMGILYMMALVVVGCASLGGGNISTNNPNAYGDYQVDMMSNQELIGKEVILGGMIITMNQPAFGTRIELVRYELNRDGYPLRNGEMDNNRLIVDIPGGIRVRGYSPGDYLTAVGIVKSAEEVSLGGERVRVITLDALDYQFWRDPKREIYYDEPFFNSPAIGFGFYRPNWGFGFSPYAPYYY</sequence>
<evidence type="ECO:0008006" key="6">
    <source>
        <dbReference type="Google" id="ProtNLM"/>
    </source>
</evidence>
<reference evidence="2" key="1">
    <citation type="journal article" date="2018" name="Genome Announc.">
        <title>Ignatzschineria cameli sp. nov., isolated from necrotic foot tissue of dromedaries (Camelus dromedarius) and associated maggots (Wohlfahrtia species) in Dubai.</title>
        <authorList>
            <person name="Tsang C.C."/>
            <person name="Tang J.Y."/>
            <person name="Fong J.Y."/>
            <person name="Kinne J."/>
            <person name="Lee H.H."/>
            <person name="Joseph M."/>
            <person name="Jose S."/>
            <person name="Schuster R.K."/>
            <person name="Tang Y."/>
            <person name="Sivakumar S."/>
            <person name="Chen J.H."/>
            <person name="Teng J.L."/>
            <person name="Lau S.K."/>
            <person name="Wernery U."/>
            <person name="Woo P.C."/>
        </authorList>
    </citation>
    <scope>NUCLEOTIDE SEQUENCE</scope>
    <source>
        <strain evidence="2">UAE-HKU57</strain>
        <strain evidence="3">UAE-HKU58</strain>
    </source>
</reference>
<dbReference type="InterPro" id="IPR004658">
    <property type="entry name" value="OMP_Slp"/>
</dbReference>
<dbReference type="AlphaFoldDB" id="A0A2U2AR82"/>
<protein>
    <recommendedName>
        <fullName evidence="6">Starvation-inducible protein</fullName>
    </recommendedName>
</protein>
<gene>
    <name evidence="2" type="ORF">DC077_06470</name>
    <name evidence="3" type="ORF">DC078_05455</name>
</gene>
<dbReference type="PANTHER" id="PTHR37530:SF1">
    <property type="entry name" value="OUTER MEMBRANE PROTEIN SLP"/>
    <property type="match status" value="1"/>
</dbReference>
<dbReference type="GO" id="GO:0019867">
    <property type="term" value="C:outer membrane"/>
    <property type="evidence" value="ECO:0007669"/>
    <property type="project" value="InterPro"/>
</dbReference>
<dbReference type="EMBL" id="QEWV01000004">
    <property type="protein sequence ID" value="PWD92477.1"/>
    <property type="molecule type" value="Genomic_DNA"/>
</dbReference>
<dbReference type="Proteomes" id="UP000245217">
    <property type="component" value="Unassembled WGS sequence"/>
</dbReference>
<evidence type="ECO:0000313" key="3">
    <source>
        <dbReference type="EMBL" id="PWD92477.1"/>
    </source>
</evidence>
<keyword evidence="5" id="KW-1185">Reference proteome</keyword>
<keyword evidence="1" id="KW-1133">Transmembrane helix</keyword>